<dbReference type="GO" id="GO:0005737">
    <property type="term" value="C:cytoplasm"/>
    <property type="evidence" value="ECO:0007669"/>
    <property type="project" value="TreeGrafter"/>
</dbReference>
<dbReference type="GeneID" id="136819285"/>
<dbReference type="SUPFAM" id="SSF53383">
    <property type="entry name" value="PLP-dependent transferases"/>
    <property type="match status" value="1"/>
</dbReference>
<evidence type="ECO:0000256" key="4">
    <source>
        <dbReference type="ARBA" id="ARBA00022898"/>
    </source>
</evidence>
<keyword evidence="9" id="KW-1185">Reference proteome</keyword>
<dbReference type="Pfam" id="PF00282">
    <property type="entry name" value="Pyridoxal_deC"/>
    <property type="match status" value="1"/>
</dbReference>
<dbReference type="OrthoDB" id="392571at2759"/>
<protein>
    <recommendedName>
        <fullName evidence="10">Glutamate decarboxylase</fullName>
    </recommendedName>
</protein>
<dbReference type="Proteomes" id="UP000594262">
    <property type="component" value="Unplaced"/>
</dbReference>
<sequence length="539" mass="61007">MDTRRIIPLVKRVKCFVKDPRILGSSSTIRFLNQHSKDSNCNANENNDFKCLLPYSTDGKSTQTFMHRIINKICGYLEDSNDRTSTVVDFKNPEQLAELVDLEIKRSGDTLEQMELHADQILKYSVKGAHPRFFNQLWSGIDPIVLCGDWLSSTTNTPMLTYEIAPIQLLIEQQVLSTMKSLTGFTDGDGLFLPGGSMCNGMTIHLARYKHCPDIKKTGLSGFKSLIIYVSEECHYSFIKWASLLGIGSDNVVKIKTDDLTGKMRMDDLTNQIEASLKKGHQPLMVVATAGTTVGGAYDPMIEIADICAHHKLWFHVDGAWGGSALMSEKYKHLMAGCDRADSMTWDPHKMMGLLQQCSFVLVKDKGLLEKCNSEDASYVFLKDKETYDGQKWDTGDKTVQGARRNDALKLWFMLKAKGLEGMDEEITRYFDNARYLGEIIKERKNFKLIREVECANICFQYVPPSLRQMADGIEKDEAVSKIVPQIKKRMTDKGSMLISYQPLKNTTNFFRAISCNPAQTQQDMHFLVEEIDRLGENL</sequence>
<evidence type="ECO:0000256" key="5">
    <source>
        <dbReference type="ARBA" id="ARBA00023239"/>
    </source>
</evidence>
<comment type="cofactor">
    <cofactor evidence="1 6 7">
        <name>pyridoxal 5'-phosphate</name>
        <dbReference type="ChEBI" id="CHEBI:597326"/>
    </cofactor>
</comment>
<dbReference type="GO" id="GO:0019752">
    <property type="term" value="P:carboxylic acid metabolic process"/>
    <property type="evidence" value="ECO:0007669"/>
    <property type="project" value="InterPro"/>
</dbReference>
<evidence type="ECO:0008006" key="10">
    <source>
        <dbReference type="Google" id="ProtNLM"/>
    </source>
</evidence>
<dbReference type="InterPro" id="IPR015421">
    <property type="entry name" value="PyrdxlP-dep_Trfase_major"/>
</dbReference>
<dbReference type="EnsemblMetazoa" id="CLYHEMT011651.1">
    <property type="protein sequence ID" value="CLYHEMP011651.1"/>
    <property type="gene ID" value="CLYHEMG011651"/>
</dbReference>
<evidence type="ECO:0000256" key="3">
    <source>
        <dbReference type="ARBA" id="ARBA00022793"/>
    </source>
</evidence>
<dbReference type="Gene3D" id="3.40.640.10">
    <property type="entry name" value="Type I PLP-dependent aspartate aminotransferase-like (Major domain)"/>
    <property type="match status" value="1"/>
</dbReference>
<dbReference type="RefSeq" id="XP_066931617.1">
    <property type="nucleotide sequence ID" value="XM_067075516.1"/>
</dbReference>
<name>A0A7M5V8H3_9CNID</name>
<accession>A0A7M5V8H3</accession>
<proteinExistence type="inferred from homology"/>
<dbReference type="InterPro" id="IPR015424">
    <property type="entry name" value="PyrdxlP-dep_Trfase"/>
</dbReference>
<evidence type="ECO:0000256" key="1">
    <source>
        <dbReference type="ARBA" id="ARBA00001933"/>
    </source>
</evidence>
<dbReference type="GO" id="GO:0016831">
    <property type="term" value="F:carboxy-lyase activity"/>
    <property type="evidence" value="ECO:0007669"/>
    <property type="project" value="UniProtKB-KW"/>
</dbReference>
<evidence type="ECO:0000256" key="7">
    <source>
        <dbReference type="RuleBase" id="RU000382"/>
    </source>
</evidence>
<dbReference type="PANTHER" id="PTHR45677:SF8">
    <property type="entry name" value="CYSTEINE SULFINIC ACID DECARBOXYLASE"/>
    <property type="match status" value="1"/>
</dbReference>
<dbReference type="Gene3D" id="3.90.1150.170">
    <property type="match status" value="1"/>
</dbReference>
<evidence type="ECO:0000313" key="9">
    <source>
        <dbReference type="Proteomes" id="UP000594262"/>
    </source>
</evidence>
<keyword evidence="5 7" id="KW-0456">Lyase</keyword>
<dbReference type="GO" id="GO:0030170">
    <property type="term" value="F:pyridoxal phosphate binding"/>
    <property type="evidence" value="ECO:0007669"/>
    <property type="project" value="InterPro"/>
</dbReference>
<dbReference type="PANTHER" id="PTHR45677">
    <property type="entry name" value="GLUTAMATE DECARBOXYLASE-RELATED"/>
    <property type="match status" value="1"/>
</dbReference>
<comment type="similarity">
    <text evidence="2 7">Belongs to the group II decarboxylase family.</text>
</comment>
<keyword evidence="4 6" id="KW-0663">Pyridoxal phosphate</keyword>
<reference evidence="8" key="1">
    <citation type="submission" date="2021-01" db="UniProtKB">
        <authorList>
            <consortium name="EnsemblMetazoa"/>
        </authorList>
    </citation>
    <scope>IDENTIFICATION</scope>
</reference>
<evidence type="ECO:0000256" key="6">
    <source>
        <dbReference type="PIRSR" id="PIRSR602129-50"/>
    </source>
</evidence>
<keyword evidence="3" id="KW-0210">Decarboxylase</keyword>
<evidence type="ECO:0000256" key="2">
    <source>
        <dbReference type="ARBA" id="ARBA00009533"/>
    </source>
</evidence>
<dbReference type="InterPro" id="IPR002129">
    <property type="entry name" value="PyrdxlP-dep_de-COase"/>
</dbReference>
<feature type="modified residue" description="N6-(pyridoxal phosphate)lysine" evidence="6">
    <location>
        <position position="350"/>
    </location>
</feature>
<evidence type="ECO:0000313" key="8">
    <source>
        <dbReference type="EnsemblMetazoa" id="CLYHEMP011651.1"/>
    </source>
</evidence>
<dbReference type="AlphaFoldDB" id="A0A7M5V8H3"/>
<organism evidence="8 9">
    <name type="scientific">Clytia hemisphaerica</name>
    <dbReference type="NCBI Taxonomy" id="252671"/>
    <lineage>
        <taxon>Eukaryota</taxon>
        <taxon>Metazoa</taxon>
        <taxon>Cnidaria</taxon>
        <taxon>Hydrozoa</taxon>
        <taxon>Hydroidolina</taxon>
        <taxon>Leptothecata</taxon>
        <taxon>Obeliida</taxon>
        <taxon>Clytiidae</taxon>
        <taxon>Clytia</taxon>
    </lineage>
</organism>